<dbReference type="CDD" id="cd24049">
    <property type="entry name" value="ASKHA_NBD_PilM"/>
    <property type="match status" value="1"/>
</dbReference>
<dbReference type="EMBL" id="NQKL01000002">
    <property type="protein sequence ID" value="OZY43281.1"/>
    <property type="molecule type" value="Genomic_DNA"/>
</dbReference>
<accession>A0A266LYX5</accession>
<reference evidence="1 2" key="1">
    <citation type="submission" date="2017-08" db="EMBL/GenBank/DDBJ databases">
        <title>Genomic and metabolic characterisation of spoilage-associated Pseudomonas species.</title>
        <authorList>
            <person name="Stanborough T."/>
            <person name="Fegan N."/>
            <person name="Powell S.M."/>
            <person name="Singh T."/>
            <person name="Tamplin M.L."/>
            <person name="Chandry P.S."/>
        </authorList>
    </citation>
    <scope>NUCLEOTIDE SEQUENCE [LARGE SCALE GENOMIC DNA]</scope>
    <source>
        <strain evidence="1 2">F1820</strain>
    </source>
</reference>
<organism evidence="1 2">
    <name type="scientific">Pseudomonas fragi</name>
    <dbReference type="NCBI Taxonomy" id="296"/>
    <lineage>
        <taxon>Bacteria</taxon>
        <taxon>Pseudomonadati</taxon>
        <taxon>Pseudomonadota</taxon>
        <taxon>Gammaproteobacteria</taxon>
        <taxon>Pseudomonadales</taxon>
        <taxon>Pseudomonadaceae</taxon>
        <taxon>Pseudomonas</taxon>
    </lineage>
</organism>
<dbReference type="RefSeq" id="WP_095028003.1">
    <property type="nucleotide sequence ID" value="NZ_NQKL01000002.1"/>
</dbReference>
<evidence type="ECO:0000313" key="1">
    <source>
        <dbReference type="EMBL" id="OZY43281.1"/>
    </source>
</evidence>
<dbReference type="InterPro" id="IPR005883">
    <property type="entry name" value="PilM"/>
</dbReference>
<dbReference type="SUPFAM" id="SSF53067">
    <property type="entry name" value="Actin-like ATPase domain"/>
    <property type="match status" value="2"/>
</dbReference>
<dbReference type="PANTHER" id="PTHR32432">
    <property type="entry name" value="CELL DIVISION PROTEIN FTSA-RELATED"/>
    <property type="match status" value="1"/>
</dbReference>
<dbReference type="PANTHER" id="PTHR32432:SF3">
    <property type="entry name" value="ETHANOLAMINE UTILIZATION PROTEIN EUTJ"/>
    <property type="match status" value="1"/>
</dbReference>
<proteinExistence type="predicted"/>
<gene>
    <name evidence="1" type="ORF">CJF43_03695</name>
</gene>
<dbReference type="NCBIfam" id="TIGR01175">
    <property type="entry name" value="pilM"/>
    <property type="match status" value="1"/>
</dbReference>
<evidence type="ECO:0000313" key="2">
    <source>
        <dbReference type="Proteomes" id="UP000216113"/>
    </source>
</evidence>
<dbReference type="Proteomes" id="UP000216113">
    <property type="component" value="Unassembled WGS sequence"/>
</dbReference>
<sequence>MPGLFPQTRRRCVGIEISQKAIRLVELSRSRGRFKLQAYAVEPLPAGLMDDQTGVEAKSVVAVLLRALEKAQVMASDAVIAMPDGQVICKTLEVEAGLSEVELELHVRLEAEQYIPYALDDMALDFEAQDHLPSDPGRVSVLMVACRQEALEWHRSILTSAGLTPRVVAVQAHALARGLQAMNAGLAMDAAVAVLDLAPHASVLSIVRQDEVIYSRELLAGQATAAGQVFKTTVVEHLERELELFAESGVDGLVGMIVLAGDAAADPGLVQWVESSLGTPTCIANPFALMDLDPALAPEALHCDAPVLLTACGLALRGFD</sequence>
<dbReference type="InterPro" id="IPR043129">
    <property type="entry name" value="ATPase_NBD"/>
</dbReference>
<comment type="caution">
    <text evidence="1">The sequence shown here is derived from an EMBL/GenBank/DDBJ whole genome shotgun (WGS) entry which is preliminary data.</text>
</comment>
<protein>
    <submittedName>
        <fullName evidence="1">Pilus assembly protein PilM</fullName>
    </submittedName>
</protein>
<dbReference type="InterPro" id="IPR050696">
    <property type="entry name" value="FtsA/MreB"/>
</dbReference>
<dbReference type="AlphaFoldDB" id="A0A266LYX5"/>
<dbReference type="Gene3D" id="3.30.420.40">
    <property type="match status" value="2"/>
</dbReference>
<dbReference type="PIRSF" id="PIRSF019169">
    <property type="entry name" value="PilM"/>
    <property type="match status" value="1"/>
</dbReference>
<dbReference type="Pfam" id="PF11104">
    <property type="entry name" value="PilM_2"/>
    <property type="match status" value="2"/>
</dbReference>
<name>A0A266LYX5_PSEFR</name>